<feature type="transmembrane region" description="Helical" evidence="2">
    <location>
        <begin position="43"/>
        <end position="66"/>
    </location>
</feature>
<comment type="caution">
    <text evidence="3">The sequence shown here is derived from an EMBL/GenBank/DDBJ whole genome shotgun (WGS) entry which is preliminary data.</text>
</comment>
<evidence type="ECO:0000313" key="3">
    <source>
        <dbReference type="EMBL" id="MBD1319935.1"/>
    </source>
</evidence>
<keyword evidence="2" id="KW-0472">Membrane</keyword>
<gene>
    <name evidence="3" type="ORF">IDF66_10085</name>
</gene>
<evidence type="ECO:0000256" key="1">
    <source>
        <dbReference type="SAM" id="MobiDB-lite"/>
    </source>
</evidence>
<evidence type="ECO:0000313" key="4">
    <source>
        <dbReference type="Proteomes" id="UP000602395"/>
    </source>
</evidence>
<protein>
    <submittedName>
        <fullName evidence="3">DUF3068 domain-containing protein</fullName>
    </submittedName>
</protein>
<dbReference type="Proteomes" id="UP000602395">
    <property type="component" value="Unassembled WGS sequence"/>
</dbReference>
<feature type="transmembrane region" description="Helical" evidence="2">
    <location>
        <begin position="381"/>
        <end position="401"/>
    </location>
</feature>
<keyword evidence="4" id="KW-1185">Reference proteome</keyword>
<dbReference type="RefSeq" id="WP_190266732.1">
    <property type="nucleotide sequence ID" value="NZ_BAABAD010000004.1"/>
</dbReference>
<dbReference type="Pfam" id="PF11271">
    <property type="entry name" value="PorA"/>
    <property type="match status" value="1"/>
</dbReference>
<name>A0ABR7WBF2_9ACTN</name>
<sequence length="424" mass="45055">MSSAGETSSPDDRSSPERASSAEDLTAENLTPSRPSRLSTKDLVGPVLIFVGGFLLAAAIALPTLFVDNLRTIPLSTDVTTVAPAASPARVLDRCSLASPTARVVDADLTRQQRFVAVRPADADRVTLQAGTSVRAEHLRIDGREVDPEAPRAGSDARPAAGASACTDPIMGAVRDRITLDRVTALPDLTAAAGQQGSSEIQYDSNSAPVRVPDRDGYTYLMPFGVSTADHTFFDVTTRRTVPLRYTGDTTVAGRDVARFVAVVPDTDLHQIDNGDAQSTPPTIITRPAGWFGVPGVDPARSVSATLHHSGRWELAVDTTTGTIVDAHIAVDETYRFIDTTLPDRRLTSMSATFAYDDRTQRRLTEHATALAAPITVWGRVVPLIAAVVGVATIVAGLAVINPAWRPRRWRPSAAPDADPPASS</sequence>
<dbReference type="EMBL" id="JACWMS010000002">
    <property type="protein sequence ID" value="MBD1319935.1"/>
    <property type="molecule type" value="Genomic_DNA"/>
</dbReference>
<keyword evidence="2" id="KW-1133">Transmembrane helix</keyword>
<accession>A0ABR7WBF2</accession>
<feature type="compositionally biased region" description="Polar residues" evidence="1">
    <location>
        <begin position="28"/>
        <end position="37"/>
    </location>
</feature>
<evidence type="ECO:0000256" key="2">
    <source>
        <dbReference type="SAM" id="Phobius"/>
    </source>
</evidence>
<feature type="region of interest" description="Disordered" evidence="1">
    <location>
        <begin position="144"/>
        <end position="164"/>
    </location>
</feature>
<keyword evidence="2" id="KW-0812">Transmembrane</keyword>
<feature type="region of interest" description="Disordered" evidence="1">
    <location>
        <begin position="1"/>
        <end position="37"/>
    </location>
</feature>
<reference evidence="3 4" key="1">
    <citation type="submission" date="2020-09" db="EMBL/GenBank/DDBJ databases">
        <title>Novel species in genus Gordonia.</title>
        <authorList>
            <person name="Zhang G."/>
        </authorList>
    </citation>
    <scope>NUCLEOTIDE SEQUENCE [LARGE SCALE GENOMIC DNA]</scope>
    <source>
        <strain evidence="3 4">ON-33</strain>
    </source>
</reference>
<proteinExistence type="predicted"/>
<dbReference type="InterPro" id="IPR021424">
    <property type="entry name" value="PorA"/>
</dbReference>
<organism evidence="3 4">
    <name type="scientific">Gordonia hankookensis</name>
    <dbReference type="NCBI Taxonomy" id="589403"/>
    <lineage>
        <taxon>Bacteria</taxon>
        <taxon>Bacillati</taxon>
        <taxon>Actinomycetota</taxon>
        <taxon>Actinomycetes</taxon>
        <taxon>Mycobacteriales</taxon>
        <taxon>Gordoniaceae</taxon>
        <taxon>Gordonia</taxon>
    </lineage>
</organism>